<evidence type="ECO:0000313" key="2">
    <source>
        <dbReference type="EMBL" id="KAA8896341.1"/>
    </source>
</evidence>
<dbReference type="Proteomes" id="UP000326924">
    <property type="component" value="Unassembled WGS sequence"/>
</dbReference>
<dbReference type="InParanoid" id="A0A5J5EM87"/>
<keyword evidence="3" id="KW-1185">Reference proteome</keyword>
<dbReference type="EMBL" id="VXIS01000215">
    <property type="protein sequence ID" value="KAA8896341.1"/>
    <property type="molecule type" value="Genomic_DNA"/>
</dbReference>
<protein>
    <submittedName>
        <fullName evidence="2">Uncharacterized protein</fullName>
    </submittedName>
</protein>
<name>A0A5J5EM87_9PEZI</name>
<proteinExistence type="predicted"/>
<feature type="region of interest" description="Disordered" evidence="1">
    <location>
        <begin position="180"/>
        <end position="218"/>
    </location>
</feature>
<reference evidence="2 3" key="1">
    <citation type="submission" date="2019-09" db="EMBL/GenBank/DDBJ databases">
        <title>Draft genome of the ectomycorrhizal ascomycete Sphaerosporella brunnea.</title>
        <authorList>
            <consortium name="DOE Joint Genome Institute"/>
            <person name="Benucci G.M."/>
            <person name="Marozzi G."/>
            <person name="Antonielli L."/>
            <person name="Sanchez S."/>
            <person name="Marco P."/>
            <person name="Wang X."/>
            <person name="Falini L.B."/>
            <person name="Barry K."/>
            <person name="Haridas S."/>
            <person name="Lipzen A."/>
            <person name="Labutti K."/>
            <person name="Grigoriev I.V."/>
            <person name="Murat C."/>
            <person name="Martin F."/>
            <person name="Albertini E."/>
            <person name="Donnini D."/>
            <person name="Bonito G."/>
        </authorList>
    </citation>
    <scope>NUCLEOTIDE SEQUENCE [LARGE SCALE GENOMIC DNA]</scope>
    <source>
        <strain evidence="2 3">Sb_GMNB300</strain>
    </source>
</reference>
<evidence type="ECO:0000256" key="1">
    <source>
        <dbReference type="SAM" id="MobiDB-lite"/>
    </source>
</evidence>
<gene>
    <name evidence="2" type="ORF">FN846DRAFT_993895</name>
</gene>
<organism evidence="2 3">
    <name type="scientific">Sphaerosporella brunnea</name>
    <dbReference type="NCBI Taxonomy" id="1250544"/>
    <lineage>
        <taxon>Eukaryota</taxon>
        <taxon>Fungi</taxon>
        <taxon>Dikarya</taxon>
        <taxon>Ascomycota</taxon>
        <taxon>Pezizomycotina</taxon>
        <taxon>Pezizomycetes</taxon>
        <taxon>Pezizales</taxon>
        <taxon>Pyronemataceae</taxon>
        <taxon>Sphaerosporella</taxon>
    </lineage>
</organism>
<accession>A0A5J5EM87</accession>
<comment type="caution">
    <text evidence="2">The sequence shown here is derived from an EMBL/GenBank/DDBJ whole genome shotgun (WGS) entry which is preliminary data.</text>
</comment>
<sequence length="218" mass="24198">MVTGATASAESTAVRPLSNTQTESLIQRVLNETFGGQYNLPANSESFSTSEAAFEAVQRFAFSAGFAVVETQKELYRRVYSCTFIQHRAAKIPYSKHLQALPPDARPMKASEYYNIAYDKFKKAANQPRHIYDEMLRALDDAGIRFPPPPKADPRALLAKRQRHGKSSARLPLGVELAEADAKRRKQDASADSEVPTVSMVDHSTVDVPGLRRSSRQQ</sequence>
<dbReference type="AlphaFoldDB" id="A0A5J5EM87"/>
<evidence type="ECO:0000313" key="3">
    <source>
        <dbReference type="Proteomes" id="UP000326924"/>
    </source>
</evidence>